<dbReference type="Proteomes" id="UP000199322">
    <property type="component" value="Unassembled WGS sequence"/>
</dbReference>
<feature type="transmembrane region" description="Helical" evidence="1">
    <location>
        <begin position="6"/>
        <end position="25"/>
    </location>
</feature>
<feature type="transmembrane region" description="Helical" evidence="1">
    <location>
        <begin position="123"/>
        <end position="143"/>
    </location>
</feature>
<sequence>MKKYFKSFSMIILLFFVFIYSANLITDYVFESQPFHFIGEAPFDLDNVQKVSEKPKNTKALLSFKNNTLNIILPKNAQYIQEIMPEINIINYKISKLQNQLVSNYITVDEEISQSKIFEISKIIKEVIIFSFIFFSGLIIKVFSQKSYFLLSFNYVRQFLSKIIYFSSIVISIIIISNILTDYIFIERLFFISVSSVIIANIFSNKWIKSLIYFISLYFYFLPPFDVNYNYLFITAILINFVLSYFLVRNINIIKIDKIKEENTND</sequence>
<keyword evidence="1" id="KW-0812">Transmembrane</keyword>
<keyword evidence="4" id="KW-1185">Reference proteome</keyword>
<evidence type="ECO:0000313" key="4">
    <source>
        <dbReference type="Proteomes" id="UP000199322"/>
    </source>
</evidence>
<evidence type="ECO:0000313" key="5">
    <source>
        <dbReference type="Proteomes" id="UP000297288"/>
    </source>
</evidence>
<feature type="transmembrane region" description="Helical" evidence="1">
    <location>
        <begin position="229"/>
        <end position="248"/>
    </location>
</feature>
<accession>A0A1G6HSY4</accession>
<dbReference type="STRING" id="28234.SAMN04488588_0099"/>
<keyword evidence="1" id="KW-0472">Membrane</keyword>
<dbReference type="RefSeq" id="WP_091401812.1">
    <property type="nucleotide sequence ID" value="NZ_FMYV01000001.1"/>
</dbReference>
<protein>
    <recommendedName>
        <fullName evidence="6">DUF1189 domain-containing protein</fullName>
    </recommendedName>
</protein>
<feature type="transmembrane region" description="Helical" evidence="1">
    <location>
        <begin position="207"/>
        <end position="223"/>
    </location>
</feature>
<name>A0A1G6HSY4_9BACT</name>
<feature type="transmembrane region" description="Helical" evidence="1">
    <location>
        <begin position="163"/>
        <end position="186"/>
    </location>
</feature>
<evidence type="ECO:0000256" key="1">
    <source>
        <dbReference type="SAM" id="Phobius"/>
    </source>
</evidence>
<reference evidence="3 5" key="2">
    <citation type="submission" date="2019-04" db="EMBL/GenBank/DDBJ databases">
        <title>Draft genome sequence data and analysis of a Fermenting Bacterium, Geotoga petraea strain HO-Geo1, isolated from heavy-oil petroleum reservoir in Russia.</title>
        <authorList>
            <person name="Grouzdev D.S."/>
            <person name="Semenova E.M."/>
            <person name="Sokolova D.S."/>
            <person name="Tourova T.P."/>
            <person name="Poltaraus A.B."/>
            <person name="Nazina T.N."/>
        </authorList>
    </citation>
    <scope>NUCLEOTIDE SEQUENCE [LARGE SCALE GENOMIC DNA]</scope>
    <source>
        <strain evidence="3 5">HO-Geo1</strain>
    </source>
</reference>
<dbReference type="EMBL" id="FMYV01000001">
    <property type="protein sequence ID" value="SDB97263.1"/>
    <property type="molecule type" value="Genomic_DNA"/>
</dbReference>
<evidence type="ECO:0000313" key="2">
    <source>
        <dbReference type="EMBL" id="SDB97263.1"/>
    </source>
</evidence>
<reference evidence="2 4" key="1">
    <citation type="submission" date="2016-10" db="EMBL/GenBank/DDBJ databases">
        <authorList>
            <person name="de Groot N.N."/>
        </authorList>
    </citation>
    <scope>NUCLEOTIDE SEQUENCE [LARGE SCALE GENOMIC DNA]</scope>
    <source>
        <strain evidence="2 4">WG14</strain>
    </source>
</reference>
<dbReference type="EMBL" id="SRME01000001">
    <property type="protein sequence ID" value="TGG88955.1"/>
    <property type="molecule type" value="Genomic_DNA"/>
</dbReference>
<dbReference type="Proteomes" id="UP000297288">
    <property type="component" value="Unassembled WGS sequence"/>
</dbReference>
<evidence type="ECO:0008006" key="6">
    <source>
        <dbReference type="Google" id="ProtNLM"/>
    </source>
</evidence>
<organism evidence="2 4">
    <name type="scientific">Geotoga petraea</name>
    <dbReference type="NCBI Taxonomy" id="28234"/>
    <lineage>
        <taxon>Bacteria</taxon>
        <taxon>Thermotogati</taxon>
        <taxon>Thermotogota</taxon>
        <taxon>Thermotogae</taxon>
        <taxon>Petrotogales</taxon>
        <taxon>Petrotogaceae</taxon>
        <taxon>Geotoga</taxon>
    </lineage>
</organism>
<dbReference type="AlphaFoldDB" id="A0A1G6HSY4"/>
<keyword evidence="1" id="KW-1133">Transmembrane helix</keyword>
<evidence type="ECO:0000313" key="3">
    <source>
        <dbReference type="EMBL" id="TGG88955.1"/>
    </source>
</evidence>
<proteinExistence type="predicted"/>
<gene>
    <name evidence="3" type="ORF">E4650_01800</name>
    <name evidence="2" type="ORF">SAMN04488588_0099</name>
</gene>